<keyword evidence="3" id="KW-1185">Reference proteome</keyword>
<organism evidence="2 3">
    <name type="scientific">Salvia divinorum</name>
    <name type="common">Maria pastora</name>
    <name type="synonym">Diviner's sage</name>
    <dbReference type="NCBI Taxonomy" id="28513"/>
    <lineage>
        <taxon>Eukaryota</taxon>
        <taxon>Viridiplantae</taxon>
        <taxon>Streptophyta</taxon>
        <taxon>Embryophyta</taxon>
        <taxon>Tracheophyta</taxon>
        <taxon>Spermatophyta</taxon>
        <taxon>Magnoliopsida</taxon>
        <taxon>eudicotyledons</taxon>
        <taxon>Gunneridae</taxon>
        <taxon>Pentapetalae</taxon>
        <taxon>asterids</taxon>
        <taxon>lamiids</taxon>
        <taxon>Lamiales</taxon>
        <taxon>Lamiaceae</taxon>
        <taxon>Nepetoideae</taxon>
        <taxon>Mentheae</taxon>
        <taxon>Salviinae</taxon>
        <taxon>Salvia</taxon>
        <taxon>Salvia subgen. Calosphace</taxon>
    </lineage>
</organism>
<evidence type="ECO:0000313" key="2">
    <source>
        <dbReference type="EMBL" id="KAL1545442.1"/>
    </source>
</evidence>
<feature type="compositionally biased region" description="Acidic residues" evidence="1">
    <location>
        <begin position="42"/>
        <end position="71"/>
    </location>
</feature>
<feature type="region of interest" description="Disordered" evidence="1">
    <location>
        <begin position="1"/>
        <end position="71"/>
    </location>
</feature>
<proteinExistence type="predicted"/>
<sequence>MASPSTWTQDYHANPETSLSTDNAVRRATMHYLFGSSTESENSMENEVMNEDDGNSYEDQIEEDQDENMEDEEDLFGVDKHACEEMMKNGPQSGLEFESKERLFASYQAFAKDNGNWKISKVCKKHNHDLEPQLLNLCRLIGTCQLI</sequence>
<dbReference type="EMBL" id="JBEAFC010000008">
    <property type="protein sequence ID" value="KAL1545442.1"/>
    <property type="molecule type" value="Genomic_DNA"/>
</dbReference>
<evidence type="ECO:0000256" key="1">
    <source>
        <dbReference type="SAM" id="MobiDB-lite"/>
    </source>
</evidence>
<evidence type="ECO:0000313" key="3">
    <source>
        <dbReference type="Proteomes" id="UP001567538"/>
    </source>
</evidence>
<feature type="compositionally biased region" description="Polar residues" evidence="1">
    <location>
        <begin position="1"/>
        <end position="23"/>
    </location>
</feature>
<protein>
    <submittedName>
        <fullName evidence="2">Protein FAR-RED IMPAIRED RESPONSE 1-like</fullName>
    </submittedName>
</protein>
<reference evidence="2 3" key="1">
    <citation type="submission" date="2024-06" db="EMBL/GenBank/DDBJ databases">
        <title>A chromosome level genome sequence of Diviner's sage (Salvia divinorum).</title>
        <authorList>
            <person name="Ford S.A."/>
            <person name="Ro D.-K."/>
            <person name="Ness R.W."/>
            <person name="Phillips M.A."/>
        </authorList>
    </citation>
    <scope>NUCLEOTIDE SEQUENCE [LARGE SCALE GENOMIC DNA]</scope>
    <source>
        <strain evidence="2">SAF-2024a</strain>
        <tissue evidence="2">Leaf</tissue>
    </source>
</reference>
<name>A0ABD1GMT5_SALDI</name>
<dbReference type="AlphaFoldDB" id="A0ABD1GMT5"/>
<accession>A0ABD1GMT5</accession>
<gene>
    <name evidence="2" type="ORF">AAHA92_22168</name>
</gene>
<dbReference type="Proteomes" id="UP001567538">
    <property type="component" value="Unassembled WGS sequence"/>
</dbReference>
<comment type="caution">
    <text evidence="2">The sequence shown here is derived from an EMBL/GenBank/DDBJ whole genome shotgun (WGS) entry which is preliminary data.</text>
</comment>